<dbReference type="PATRIC" id="fig|1121405.3.peg.1790"/>
<evidence type="ECO:0000256" key="5">
    <source>
        <dbReference type="ARBA" id="ARBA00022801"/>
    </source>
</evidence>
<dbReference type="InterPro" id="IPR020084">
    <property type="entry name" value="NUDIX_hydrolase_CS"/>
</dbReference>
<evidence type="ECO:0000256" key="3">
    <source>
        <dbReference type="ARBA" id="ARBA00007275"/>
    </source>
</evidence>
<evidence type="ECO:0000256" key="2">
    <source>
        <dbReference type="ARBA" id="ARBA00001946"/>
    </source>
</evidence>
<dbReference type="Proteomes" id="UP000014977">
    <property type="component" value="Unassembled WGS sequence"/>
</dbReference>
<accession>S7TVN4</accession>
<evidence type="ECO:0000259" key="9">
    <source>
        <dbReference type="PROSITE" id="PS51462"/>
    </source>
</evidence>
<sequence>MSVVVHQRKEIHQGRVFTLVREKVTLANGVTVDLDTLRHPGASAVVPMTADGSVVLIRQYRHAVGGYIWEIPAGTLNPREDPETCAVRELAEETGYRAGSWRKLGEITPVPGYSDERIHLFLAEDLTLADQNLDADEILDVHEFPLETAVDMIATGEIQDAKTICALLRVGCPAKGEPRS</sequence>
<dbReference type="PROSITE" id="PS51462">
    <property type="entry name" value="NUDIX"/>
    <property type="match status" value="1"/>
</dbReference>
<proteinExistence type="inferred from homology"/>
<name>S7TVN4_DESML</name>
<dbReference type="OrthoDB" id="9806150at2"/>
<dbReference type="GO" id="GO:0006753">
    <property type="term" value="P:nucleoside phosphate metabolic process"/>
    <property type="evidence" value="ECO:0007669"/>
    <property type="project" value="TreeGrafter"/>
</dbReference>
<dbReference type="CDD" id="cd03424">
    <property type="entry name" value="NUDIX_ADPRase_Nudt5_UGPPase_Nudt14"/>
    <property type="match status" value="1"/>
</dbReference>
<dbReference type="STRING" id="897.B2D07_17825"/>
<dbReference type="Pfam" id="PF00293">
    <property type="entry name" value="NUDIX"/>
    <property type="match status" value="1"/>
</dbReference>
<dbReference type="PANTHER" id="PTHR11839">
    <property type="entry name" value="UDP/ADP-SUGAR PYROPHOSPHATASE"/>
    <property type="match status" value="1"/>
</dbReference>
<evidence type="ECO:0000256" key="7">
    <source>
        <dbReference type="ARBA" id="ARBA00032272"/>
    </source>
</evidence>
<dbReference type="SUPFAM" id="SSF55811">
    <property type="entry name" value="Nudix"/>
    <property type="match status" value="1"/>
</dbReference>
<dbReference type="PRINTS" id="PR00502">
    <property type="entry name" value="NUDIXFAMILY"/>
</dbReference>
<dbReference type="InterPro" id="IPR000086">
    <property type="entry name" value="NUDIX_hydrolase_dom"/>
</dbReference>
<organism evidence="10 11">
    <name type="scientific">Desulfococcus multivorans DSM 2059</name>
    <dbReference type="NCBI Taxonomy" id="1121405"/>
    <lineage>
        <taxon>Bacteria</taxon>
        <taxon>Pseudomonadati</taxon>
        <taxon>Thermodesulfobacteriota</taxon>
        <taxon>Desulfobacteria</taxon>
        <taxon>Desulfobacterales</taxon>
        <taxon>Desulfococcaceae</taxon>
        <taxon>Desulfococcus</taxon>
    </lineage>
</organism>
<comment type="catalytic activity">
    <reaction evidence="1">
        <text>GDP-alpha-D-mannose + H2O = alpha-D-mannose 1-phosphate + GMP + 2 H(+)</text>
        <dbReference type="Rhea" id="RHEA:27978"/>
        <dbReference type="ChEBI" id="CHEBI:15377"/>
        <dbReference type="ChEBI" id="CHEBI:15378"/>
        <dbReference type="ChEBI" id="CHEBI:57527"/>
        <dbReference type="ChEBI" id="CHEBI:58115"/>
        <dbReference type="ChEBI" id="CHEBI:58409"/>
    </reaction>
</comment>
<evidence type="ECO:0000256" key="6">
    <source>
        <dbReference type="ARBA" id="ARBA00032162"/>
    </source>
</evidence>
<protein>
    <recommendedName>
        <fullName evidence="4">GDP-mannose pyrophosphatase</fullName>
    </recommendedName>
    <alternativeName>
        <fullName evidence="6">GDP-mannose hydrolase</fullName>
    </alternativeName>
    <alternativeName>
        <fullName evidence="7">GDPMK</fullName>
    </alternativeName>
</protein>
<feature type="domain" description="Nudix hydrolase" evidence="9">
    <location>
        <begin position="37"/>
        <end position="166"/>
    </location>
</feature>
<dbReference type="PANTHER" id="PTHR11839:SF18">
    <property type="entry name" value="NUDIX HYDROLASE DOMAIN-CONTAINING PROTEIN"/>
    <property type="match status" value="1"/>
</dbReference>
<dbReference type="eggNOG" id="COG0494">
    <property type="taxonomic scope" value="Bacteria"/>
</dbReference>
<gene>
    <name evidence="10" type="ORF">dsmv_2237</name>
</gene>
<dbReference type="RefSeq" id="WP_020876668.1">
    <property type="nucleotide sequence ID" value="NZ_ATHJ01000078.1"/>
</dbReference>
<evidence type="ECO:0000256" key="4">
    <source>
        <dbReference type="ARBA" id="ARBA00016377"/>
    </source>
</evidence>
<evidence type="ECO:0000313" key="11">
    <source>
        <dbReference type="Proteomes" id="UP000014977"/>
    </source>
</evidence>
<dbReference type="InterPro" id="IPR015797">
    <property type="entry name" value="NUDIX_hydrolase-like_dom_sf"/>
</dbReference>
<evidence type="ECO:0000256" key="8">
    <source>
        <dbReference type="RuleBase" id="RU003476"/>
    </source>
</evidence>
<dbReference type="Gene3D" id="3.90.79.10">
    <property type="entry name" value="Nucleoside Triphosphate Pyrophosphohydrolase"/>
    <property type="match status" value="1"/>
</dbReference>
<comment type="caution">
    <text evidence="10">The sequence shown here is derived from an EMBL/GenBank/DDBJ whole genome shotgun (WGS) entry which is preliminary data.</text>
</comment>
<keyword evidence="11" id="KW-1185">Reference proteome</keyword>
<dbReference type="PROSITE" id="PS00893">
    <property type="entry name" value="NUDIX_BOX"/>
    <property type="match status" value="1"/>
</dbReference>
<comment type="similarity">
    <text evidence="3">Belongs to the Nudix hydrolase family. NudK subfamily.</text>
</comment>
<dbReference type="EMBL" id="ATHJ01000078">
    <property type="protein sequence ID" value="EPR41122.1"/>
    <property type="molecule type" value="Genomic_DNA"/>
</dbReference>
<comment type="cofactor">
    <cofactor evidence="2">
        <name>Mg(2+)</name>
        <dbReference type="ChEBI" id="CHEBI:18420"/>
    </cofactor>
</comment>
<reference evidence="10 11" key="1">
    <citation type="journal article" date="2013" name="Genome Announc.">
        <title>Draft genome sequences for three mercury-methylating, sulfate-reducing bacteria.</title>
        <authorList>
            <person name="Brown S.D."/>
            <person name="Hurt R.A.Jr."/>
            <person name="Gilmour C.C."/>
            <person name="Elias D.A."/>
        </authorList>
    </citation>
    <scope>NUCLEOTIDE SEQUENCE [LARGE SCALE GENOMIC DNA]</scope>
    <source>
        <strain evidence="10 11">DSM 2059</strain>
    </source>
</reference>
<dbReference type="AlphaFoldDB" id="S7TVN4"/>
<evidence type="ECO:0000256" key="1">
    <source>
        <dbReference type="ARBA" id="ARBA00000847"/>
    </source>
</evidence>
<keyword evidence="5 8" id="KW-0378">Hydrolase</keyword>
<dbReference type="GO" id="GO:0019693">
    <property type="term" value="P:ribose phosphate metabolic process"/>
    <property type="evidence" value="ECO:0007669"/>
    <property type="project" value="TreeGrafter"/>
</dbReference>
<dbReference type="GO" id="GO:0016462">
    <property type="term" value="F:pyrophosphatase activity"/>
    <property type="evidence" value="ECO:0007669"/>
    <property type="project" value="UniProtKB-ARBA"/>
</dbReference>
<evidence type="ECO:0000313" key="10">
    <source>
        <dbReference type="EMBL" id="EPR41122.1"/>
    </source>
</evidence>
<dbReference type="InterPro" id="IPR020476">
    <property type="entry name" value="Nudix_hydrolase"/>
</dbReference>